<gene>
    <name evidence="3" type="ORF">FXB40_12375</name>
</gene>
<name>A0A5D3KHG3_9BRAD</name>
<evidence type="ECO:0000256" key="1">
    <source>
        <dbReference type="ARBA" id="ARBA00038494"/>
    </source>
</evidence>
<evidence type="ECO:0000313" key="4">
    <source>
        <dbReference type="Proteomes" id="UP000324758"/>
    </source>
</evidence>
<dbReference type="InterPro" id="IPR029044">
    <property type="entry name" value="Nucleotide-diphossugar_trans"/>
</dbReference>
<keyword evidence="4" id="KW-1185">Reference proteome</keyword>
<evidence type="ECO:0000259" key="2">
    <source>
        <dbReference type="Pfam" id="PF00535"/>
    </source>
</evidence>
<organism evidence="3 4">
    <name type="scientific">Bradyrhizobium rifense</name>
    <dbReference type="NCBI Taxonomy" id="515499"/>
    <lineage>
        <taxon>Bacteria</taxon>
        <taxon>Pseudomonadati</taxon>
        <taxon>Pseudomonadota</taxon>
        <taxon>Alphaproteobacteria</taxon>
        <taxon>Hyphomicrobiales</taxon>
        <taxon>Nitrobacteraceae</taxon>
        <taxon>Bradyrhizobium</taxon>
    </lineage>
</organism>
<dbReference type="OrthoDB" id="9815923at2"/>
<dbReference type="CDD" id="cd02511">
    <property type="entry name" value="Beta4Glucosyltransferase"/>
    <property type="match status" value="1"/>
</dbReference>
<dbReference type="Gene3D" id="3.90.550.10">
    <property type="entry name" value="Spore Coat Polysaccharide Biosynthesis Protein SpsA, Chain A"/>
    <property type="match status" value="1"/>
</dbReference>
<sequence length="317" mass="36749">MDSAPSLTAIILTYNEELHIKRCIGSLRPVASRIYVVDSFSTDATLEIARREGAEAVQRKFKNQADQFQWALDNLPITTDWIMRIDADEYVSAELATSMARIIPRAPASVTGFYVDRLVVFLGRPIRHGGFYPMRVLKIWRTGLGRVEQRWIDEYCVVKQGLVDYCPGDLIDENLRDLTWWTDKHNKYSSRRMIDLLDRDLKLGLSQHALSGTASRRQVIYHTIKTNIYPTLPPYFRAFAYYLYRYVFRLGFLDGQQGLVFCFLQAFWNLFLVDAKLYEARRMIAGTGVDSFIKHLQDTQGLDLRPLRLENESRRSA</sequence>
<dbReference type="PANTHER" id="PTHR43630:SF2">
    <property type="entry name" value="GLYCOSYLTRANSFERASE"/>
    <property type="match status" value="1"/>
</dbReference>
<comment type="caution">
    <text evidence="3">The sequence shown here is derived from an EMBL/GenBank/DDBJ whole genome shotgun (WGS) entry which is preliminary data.</text>
</comment>
<dbReference type="PANTHER" id="PTHR43630">
    <property type="entry name" value="POLY-BETA-1,6-N-ACETYL-D-GLUCOSAMINE SYNTHASE"/>
    <property type="match status" value="1"/>
</dbReference>
<protein>
    <submittedName>
        <fullName evidence="3">Glycosyltransferase family 2 protein</fullName>
    </submittedName>
</protein>
<comment type="similarity">
    <text evidence="1">Belongs to the glycosyltransferase 2 family. WaaE/KdtX subfamily.</text>
</comment>
<evidence type="ECO:0000313" key="3">
    <source>
        <dbReference type="EMBL" id="TYL96173.1"/>
    </source>
</evidence>
<reference evidence="3 4" key="1">
    <citation type="submission" date="2019-08" db="EMBL/GenBank/DDBJ databases">
        <title>Bradyrhizobium hipponensis sp. nov., a rhizobium isolated from a Lupinus angustifolius root nodule in Tunisia.</title>
        <authorList>
            <person name="Off K."/>
            <person name="Rejili M."/>
            <person name="Mars M."/>
            <person name="Brachmann A."/>
            <person name="Marin M."/>
        </authorList>
    </citation>
    <scope>NUCLEOTIDE SEQUENCE [LARGE SCALE GENOMIC DNA]</scope>
    <source>
        <strain evidence="3 4">CTAW71</strain>
    </source>
</reference>
<dbReference type="SUPFAM" id="SSF53448">
    <property type="entry name" value="Nucleotide-diphospho-sugar transferases"/>
    <property type="match status" value="1"/>
</dbReference>
<feature type="domain" description="Glycosyltransferase 2-like" evidence="2">
    <location>
        <begin position="9"/>
        <end position="117"/>
    </location>
</feature>
<proteinExistence type="inferred from homology"/>
<dbReference type="Pfam" id="PF00535">
    <property type="entry name" value="Glycos_transf_2"/>
    <property type="match status" value="1"/>
</dbReference>
<dbReference type="EMBL" id="VSSS01000021">
    <property type="protein sequence ID" value="TYL96173.1"/>
    <property type="molecule type" value="Genomic_DNA"/>
</dbReference>
<dbReference type="Proteomes" id="UP000324758">
    <property type="component" value="Unassembled WGS sequence"/>
</dbReference>
<dbReference type="InterPro" id="IPR001173">
    <property type="entry name" value="Glyco_trans_2-like"/>
</dbReference>
<accession>A0A5D3KHG3</accession>
<dbReference type="GO" id="GO:0016740">
    <property type="term" value="F:transferase activity"/>
    <property type="evidence" value="ECO:0007669"/>
    <property type="project" value="UniProtKB-KW"/>
</dbReference>
<keyword evidence="3" id="KW-0808">Transferase</keyword>
<dbReference type="AlphaFoldDB" id="A0A5D3KHG3"/>